<name>A0AAU9E0P3_9FUSO</name>
<gene>
    <name evidence="9 12" type="primary">hisA</name>
    <name evidence="12" type="ORF">HLVA_20540</name>
</gene>
<protein>
    <recommendedName>
        <fullName evidence="9 11">1-(5-phosphoribosyl)-5-[(5-phosphoribosylamino)methylideneamino] imidazole-4-carboxamide isomerase</fullName>
        <ecNumber evidence="9 11">5.3.1.16</ecNumber>
    </recommendedName>
    <alternativeName>
        <fullName evidence="9">Phosphoribosylformimino-5-aminoimidazole carboxamide ribotide isomerase</fullName>
    </alternativeName>
</protein>
<dbReference type="GO" id="GO:0000105">
    <property type="term" value="P:L-histidine biosynthetic process"/>
    <property type="evidence" value="ECO:0007669"/>
    <property type="project" value="UniProtKB-UniRule"/>
</dbReference>
<dbReference type="InterPro" id="IPR013785">
    <property type="entry name" value="Aldolase_TIM"/>
</dbReference>
<dbReference type="InterPro" id="IPR006062">
    <property type="entry name" value="His_biosynth"/>
</dbReference>
<evidence type="ECO:0000256" key="10">
    <source>
        <dbReference type="RuleBase" id="RU003657"/>
    </source>
</evidence>
<dbReference type="SUPFAM" id="SSF51366">
    <property type="entry name" value="Ribulose-phoshate binding barrel"/>
    <property type="match status" value="1"/>
</dbReference>
<dbReference type="RefSeq" id="WP_307904375.1">
    <property type="nucleotide sequence ID" value="NZ_AP027059.1"/>
</dbReference>
<dbReference type="GO" id="GO:0003949">
    <property type="term" value="F:1-(5-phosphoribosyl)-5-[(5-phosphoribosylamino)methylideneamino]imidazole-4-carboxamide isomerase activity"/>
    <property type="evidence" value="ECO:0007669"/>
    <property type="project" value="UniProtKB-UniRule"/>
</dbReference>
<dbReference type="EMBL" id="AP027059">
    <property type="protein sequence ID" value="BDU51485.1"/>
    <property type="molecule type" value="Genomic_DNA"/>
</dbReference>
<dbReference type="NCBIfam" id="NF010112">
    <property type="entry name" value="PRK13585.1"/>
    <property type="match status" value="1"/>
</dbReference>
<evidence type="ECO:0000256" key="3">
    <source>
        <dbReference type="ARBA" id="ARBA00005133"/>
    </source>
</evidence>
<dbReference type="InterPro" id="IPR023016">
    <property type="entry name" value="HisA/PriA"/>
</dbReference>
<organism evidence="12 13">
    <name type="scientific">Haliovirga abyssi</name>
    <dbReference type="NCBI Taxonomy" id="2996794"/>
    <lineage>
        <taxon>Bacteria</taxon>
        <taxon>Fusobacteriati</taxon>
        <taxon>Fusobacteriota</taxon>
        <taxon>Fusobacteriia</taxon>
        <taxon>Fusobacteriales</taxon>
        <taxon>Haliovirgaceae</taxon>
        <taxon>Haliovirga</taxon>
    </lineage>
</organism>
<dbReference type="FunFam" id="3.20.20.70:FF:000009">
    <property type="entry name" value="1-(5-phosphoribosyl)-5-[(5-phosphoribosylamino)methylideneamino] imidazole-4-carboxamide isomerase"/>
    <property type="match status" value="1"/>
</dbReference>
<dbReference type="NCBIfam" id="TIGR00007">
    <property type="entry name" value="1-(5-phosphoribosyl)-5-[(5-phosphoribosylamino)methylideneamino]imidazole-4-carboxamide isomerase"/>
    <property type="match status" value="1"/>
</dbReference>
<dbReference type="AlphaFoldDB" id="A0AAU9E0P3"/>
<evidence type="ECO:0000256" key="1">
    <source>
        <dbReference type="ARBA" id="ARBA00000901"/>
    </source>
</evidence>
<dbReference type="InterPro" id="IPR011060">
    <property type="entry name" value="RibuloseP-bd_barrel"/>
</dbReference>
<comment type="catalytic activity">
    <reaction evidence="1 9 11">
        <text>1-(5-phospho-beta-D-ribosyl)-5-[(5-phospho-beta-D-ribosylamino)methylideneamino]imidazole-4-carboxamide = 5-[(5-phospho-1-deoxy-D-ribulos-1-ylimino)methylamino]-1-(5-phospho-beta-D-ribosyl)imidazole-4-carboxamide</text>
        <dbReference type="Rhea" id="RHEA:15469"/>
        <dbReference type="ChEBI" id="CHEBI:58435"/>
        <dbReference type="ChEBI" id="CHEBI:58525"/>
        <dbReference type="EC" id="5.3.1.16"/>
    </reaction>
</comment>
<dbReference type="KEGG" id="haby:HLVA_20540"/>
<dbReference type="CDD" id="cd04732">
    <property type="entry name" value="HisA"/>
    <property type="match status" value="1"/>
</dbReference>
<comment type="subcellular location">
    <subcellularLocation>
        <location evidence="2 9 11">Cytoplasm</location>
    </subcellularLocation>
</comment>
<evidence type="ECO:0000256" key="5">
    <source>
        <dbReference type="ARBA" id="ARBA00022490"/>
    </source>
</evidence>
<evidence type="ECO:0000256" key="11">
    <source>
        <dbReference type="RuleBase" id="RU003658"/>
    </source>
</evidence>
<dbReference type="Pfam" id="PF00977">
    <property type="entry name" value="His_biosynth"/>
    <property type="match status" value="1"/>
</dbReference>
<evidence type="ECO:0000256" key="9">
    <source>
        <dbReference type="HAMAP-Rule" id="MF_01014"/>
    </source>
</evidence>
<comment type="similarity">
    <text evidence="4 9 10">Belongs to the HisA/HisF family.</text>
</comment>
<evidence type="ECO:0000256" key="6">
    <source>
        <dbReference type="ARBA" id="ARBA00022605"/>
    </source>
</evidence>
<dbReference type="InterPro" id="IPR044524">
    <property type="entry name" value="Isoase_HisA-like"/>
</dbReference>
<evidence type="ECO:0000313" key="12">
    <source>
        <dbReference type="EMBL" id="BDU51485.1"/>
    </source>
</evidence>
<dbReference type="GO" id="GO:0000162">
    <property type="term" value="P:L-tryptophan biosynthetic process"/>
    <property type="evidence" value="ECO:0007669"/>
    <property type="project" value="TreeGrafter"/>
</dbReference>
<dbReference type="GO" id="GO:0005737">
    <property type="term" value="C:cytoplasm"/>
    <property type="evidence" value="ECO:0007669"/>
    <property type="project" value="UniProtKB-SubCell"/>
</dbReference>
<accession>A0AAU9E0P3</accession>
<keyword evidence="5 9" id="KW-0963">Cytoplasm</keyword>
<feature type="active site" description="Proton acceptor" evidence="9">
    <location>
        <position position="8"/>
    </location>
</feature>
<evidence type="ECO:0000256" key="8">
    <source>
        <dbReference type="ARBA" id="ARBA00023235"/>
    </source>
</evidence>
<keyword evidence="7 9" id="KW-0368">Histidine biosynthesis</keyword>
<reference evidence="12 13" key="1">
    <citation type="submission" date="2022-11" db="EMBL/GenBank/DDBJ databases">
        <title>Haliovirga abyssi gen. nov., sp. nov., a mesophilic fermentative bacterium isolated from the Iheya North hydrothermal field and the proposal of Haliovirgaceae fam. nov.</title>
        <authorList>
            <person name="Miyazaki U."/>
            <person name="Tame A."/>
            <person name="Miyazaki J."/>
            <person name="Takai K."/>
            <person name="Sawayama S."/>
            <person name="Kitajima M."/>
            <person name="Okamoto A."/>
            <person name="Nakagawa S."/>
        </authorList>
    </citation>
    <scope>NUCLEOTIDE SEQUENCE [LARGE SCALE GENOMIC DNA]</scope>
    <source>
        <strain evidence="12 13">IC12</strain>
    </source>
</reference>
<evidence type="ECO:0000256" key="4">
    <source>
        <dbReference type="ARBA" id="ARBA00009667"/>
    </source>
</evidence>
<keyword evidence="13" id="KW-1185">Reference proteome</keyword>
<dbReference type="InterPro" id="IPR006063">
    <property type="entry name" value="HisA_bact_arch"/>
</dbReference>
<comment type="pathway">
    <text evidence="3 9 11">Amino-acid biosynthesis; L-histidine biosynthesis; L-histidine from 5-phospho-alpha-D-ribose 1-diphosphate: step 4/9.</text>
</comment>
<keyword evidence="8 9" id="KW-0413">Isomerase</keyword>
<proteinExistence type="inferred from homology"/>
<evidence type="ECO:0000256" key="7">
    <source>
        <dbReference type="ARBA" id="ARBA00023102"/>
    </source>
</evidence>
<dbReference type="Proteomes" id="UP001321582">
    <property type="component" value="Chromosome"/>
</dbReference>
<evidence type="ECO:0000256" key="2">
    <source>
        <dbReference type="ARBA" id="ARBA00004496"/>
    </source>
</evidence>
<dbReference type="PANTHER" id="PTHR43090">
    <property type="entry name" value="1-(5-PHOSPHORIBOSYL)-5-[(5-PHOSPHORIBOSYLAMINO)METHYLIDENEAMINO] IMIDAZOLE-4-CARBOXAMIDE ISOMERASE"/>
    <property type="match status" value="1"/>
</dbReference>
<dbReference type="EC" id="5.3.1.16" evidence="9 11"/>
<feature type="active site" description="Proton donor" evidence="9">
    <location>
        <position position="130"/>
    </location>
</feature>
<dbReference type="Gene3D" id="3.20.20.70">
    <property type="entry name" value="Aldolase class I"/>
    <property type="match status" value="1"/>
</dbReference>
<sequence>MKIFPAIDIRNGKCVRLTQGDYKKETIFFDNPVEVAKRFEEEGAGFIHLVDLDGALEGELKNRELIRDIVNNINIPVELGGGIRDLFRIEELLKLGVSRVILGTIAIKKPEIVKEAVEKFGAEKIVIGIDAKDGKVAITGWTEITKKDSIEFIKDMEKLGVKTVIYTDISKDGMLEGINLDIMKKILEETKINLVASGGVGTINDIIELNKLENEKLEGVIVGKAIYENRLNLKEVIKYLEMAQK</sequence>
<dbReference type="HAMAP" id="MF_01014">
    <property type="entry name" value="HisA"/>
    <property type="match status" value="1"/>
</dbReference>
<evidence type="ECO:0000313" key="13">
    <source>
        <dbReference type="Proteomes" id="UP001321582"/>
    </source>
</evidence>
<dbReference type="PANTHER" id="PTHR43090:SF2">
    <property type="entry name" value="1-(5-PHOSPHORIBOSYL)-5-[(5-PHOSPHORIBOSYLAMINO)METHYLIDENEAMINO] IMIDAZOLE-4-CARBOXAMIDE ISOMERASE"/>
    <property type="match status" value="1"/>
</dbReference>
<keyword evidence="6 9" id="KW-0028">Amino-acid biosynthesis</keyword>